<proteinExistence type="predicted"/>
<dbReference type="Proteomes" id="UP000824005">
    <property type="component" value="Unassembled WGS sequence"/>
</dbReference>
<reference evidence="1" key="2">
    <citation type="submission" date="2021-04" db="EMBL/GenBank/DDBJ databases">
        <authorList>
            <person name="Gilroy R."/>
        </authorList>
    </citation>
    <scope>NUCLEOTIDE SEQUENCE</scope>
    <source>
        <strain evidence="1">ChiGjej1B1-98</strain>
    </source>
</reference>
<evidence type="ECO:0000313" key="2">
    <source>
        <dbReference type="Proteomes" id="UP000824005"/>
    </source>
</evidence>
<reference evidence="1" key="1">
    <citation type="journal article" date="2021" name="PeerJ">
        <title>Extensive microbial diversity within the chicken gut microbiome revealed by metagenomics and culture.</title>
        <authorList>
            <person name="Gilroy R."/>
            <person name="Ravi A."/>
            <person name="Getino M."/>
            <person name="Pursley I."/>
            <person name="Horton D.L."/>
            <person name="Alikhan N.F."/>
            <person name="Baker D."/>
            <person name="Gharbi K."/>
            <person name="Hall N."/>
            <person name="Watson M."/>
            <person name="Adriaenssens E.M."/>
            <person name="Foster-Nyarko E."/>
            <person name="Jarju S."/>
            <person name="Secka A."/>
            <person name="Antonio M."/>
            <person name="Oren A."/>
            <person name="Chaudhuri R.R."/>
            <person name="La Ragione R."/>
            <person name="Hildebrand F."/>
            <person name="Pallen M.J."/>
        </authorList>
    </citation>
    <scope>NUCLEOTIDE SEQUENCE</scope>
    <source>
        <strain evidence="1">ChiGjej1B1-98</strain>
    </source>
</reference>
<accession>A0A9D2CAW2</accession>
<dbReference type="AlphaFoldDB" id="A0A9D2CAW2"/>
<sequence>MVDVYRCRLCDAYWESGFVDPRAISSAEARERLQNLDDIEAALGRNEE</sequence>
<dbReference type="EMBL" id="DXDC01000475">
    <property type="protein sequence ID" value="HIY67712.1"/>
    <property type="molecule type" value="Genomic_DNA"/>
</dbReference>
<organism evidence="1 2">
    <name type="scientific">Candidatus Agrococcus pullicola</name>
    <dbReference type="NCBI Taxonomy" id="2838429"/>
    <lineage>
        <taxon>Bacteria</taxon>
        <taxon>Bacillati</taxon>
        <taxon>Actinomycetota</taxon>
        <taxon>Actinomycetes</taxon>
        <taxon>Micrococcales</taxon>
        <taxon>Microbacteriaceae</taxon>
        <taxon>Agrococcus</taxon>
    </lineage>
</organism>
<gene>
    <name evidence="1" type="ORF">H9830_15710</name>
</gene>
<protein>
    <submittedName>
        <fullName evidence="1">Uncharacterized protein</fullName>
    </submittedName>
</protein>
<evidence type="ECO:0000313" key="1">
    <source>
        <dbReference type="EMBL" id="HIY67712.1"/>
    </source>
</evidence>
<comment type="caution">
    <text evidence="1">The sequence shown here is derived from an EMBL/GenBank/DDBJ whole genome shotgun (WGS) entry which is preliminary data.</text>
</comment>
<name>A0A9D2CAW2_9MICO</name>